<evidence type="ECO:0000259" key="4">
    <source>
        <dbReference type="Pfam" id="PF02347"/>
    </source>
</evidence>
<proteinExistence type="predicted"/>
<dbReference type="Pfam" id="PF02347">
    <property type="entry name" value="GDC-P"/>
    <property type="match status" value="1"/>
</dbReference>
<gene>
    <name evidence="5" type="ORF">PAPYR_3126</name>
</gene>
<dbReference type="InterPro" id="IPR015421">
    <property type="entry name" value="PyrdxlP-dep_Trfase_major"/>
</dbReference>
<evidence type="ECO:0000313" key="5">
    <source>
        <dbReference type="EMBL" id="KAJ4460511.1"/>
    </source>
</evidence>
<dbReference type="InterPro" id="IPR015424">
    <property type="entry name" value="PyrdxlP-dep_Trfase"/>
</dbReference>
<dbReference type="PANTHER" id="PTHR42806">
    <property type="entry name" value="GLYCINE CLEAVAGE SYSTEM P-PROTEIN"/>
    <property type="match status" value="1"/>
</dbReference>
<dbReference type="InterPro" id="IPR049315">
    <property type="entry name" value="GDC-P_N"/>
</dbReference>
<dbReference type="InterPro" id="IPR020581">
    <property type="entry name" value="GDC_P"/>
</dbReference>
<dbReference type="InterPro" id="IPR015422">
    <property type="entry name" value="PyrdxlP-dep_Trfase_small"/>
</dbReference>
<reference evidence="5" key="1">
    <citation type="journal article" date="2022" name="bioRxiv">
        <title>Genomics of Preaxostyla Flagellates Illuminates Evolutionary Transitions and the Path Towards Mitochondrial Loss.</title>
        <authorList>
            <person name="Novak L.V.F."/>
            <person name="Treitli S.C."/>
            <person name="Pyrih J."/>
            <person name="Halakuc P."/>
            <person name="Pipaliya S.V."/>
            <person name="Vacek V."/>
            <person name="Brzon O."/>
            <person name="Soukal P."/>
            <person name="Eme L."/>
            <person name="Dacks J.B."/>
            <person name="Karnkowska A."/>
            <person name="Elias M."/>
            <person name="Hampl V."/>
        </authorList>
    </citation>
    <scope>NUCLEOTIDE SEQUENCE</scope>
    <source>
        <strain evidence="5">RCP-MX</strain>
    </source>
</reference>
<dbReference type="EMBL" id="JAPMOS010000012">
    <property type="protein sequence ID" value="KAJ4460511.1"/>
    <property type="molecule type" value="Genomic_DNA"/>
</dbReference>
<dbReference type="NCBIfam" id="NF001696">
    <property type="entry name" value="PRK00451.1"/>
    <property type="match status" value="1"/>
</dbReference>
<keyword evidence="2" id="KW-0560">Oxidoreductase</keyword>
<protein>
    <recommendedName>
        <fullName evidence="1">glycine dehydrogenase (aminomethyl-transferring)</fullName>
        <ecNumber evidence="1">1.4.4.2</ecNumber>
    </recommendedName>
</protein>
<accession>A0ABQ8UMW0</accession>
<feature type="domain" description="Glycine cleavage system P-protein N-terminal" evidence="4">
    <location>
        <begin position="33"/>
        <end position="436"/>
    </location>
</feature>
<evidence type="ECO:0000313" key="6">
    <source>
        <dbReference type="Proteomes" id="UP001141327"/>
    </source>
</evidence>
<evidence type="ECO:0000256" key="3">
    <source>
        <dbReference type="ARBA" id="ARBA00049026"/>
    </source>
</evidence>
<sequence length="479" mass="51450">MQNLSRAAHSQQSFFLRVYHSESTLAASDILPYVAHTPEVRAQMLKTIGVKAIDDLFVDVPAHLRCESTGLPPPQSEIEVERNMKTMAALNLDASKAPFFCGAGCYRHKVPAAVDHTMQRSEWLTAYTPYQPEVSQGTLQALFEYETQVSRLLGTDFSNASMYDGSTACTEAILMALRLSGKKKNVLVSGGLHPHYKDTARTYLRMSHYGNMVEAARDVTGTENLISQLDANTAAVVVQNPTVFGHPPSDMAPLAKACKKNGTLLIGVVTEPVSLGMIKSPGEMGCDIVVGEGQSLAGPMSFGGPHLGLFGCKAKFLRQMPGRLVGQTRDSEGKRVFVLTLGTREQHIRREKATSNICTSSGVMATSFSMHLSMLGEVGLQGLARHNHAQAVALAKAVKQVDGVKMLNKSFFNEFTVGLPGGVSAAKVVEKMAKRGVLGGVPASRLFGKPDDNLLIMAATEMNTPADNKALCAALRASL</sequence>
<dbReference type="SUPFAM" id="SSF53383">
    <property type="entry name" value="PLP-dependent transferases"/>
    <property type="match status" value="1"/>
</dbReference>
<dbReference type="InterPro" id="IPR023010">
    <property type="entry name" value="GcvPA"/>
</dbReference>
<keyword evidence="6" id="KW-1185">Reference proteome</keyword>
<dbReference type="PIRSF" id="PIRSF006815">
    <property type="entry name" value="GcvPA"/>
    <property type="match status" value="1"/>
</dbReference>
<comment type="caution">
    <text evidence="5">The sequence shown here is derived from an EMBL/GenBank/DDBJ whole genome shotgun (WGS) entry which is preliminary data.</text>
</comment>
<organism evidence="5 6">
    <name type="scientific">Paratrimastix pyriformis</name>
    <dbReference type="NCBI Taxonomy" id="342808"/>
    <lineage>
        <taxon>Eukaryota</taxon>
        <taxon>Metamonada</taxon>
        <taxon>Preaxostyla</taxon>
        <taxon>Paratrimastigidae</taxon>
        <taxon>Paratrimastix</taxon>
    </lineage>
</organism>
<dbReference type="PANTHER" id="PTHR42806:SF1">
    <property type="entry name" value="GLYCINE DEHYDROGENASE (DECARBOXYLATING)"/>
    <property type="match status" value="1"/>
</dbReference>
<name>A0ABQ8UMW0_9EUKA</name>
<evidence type="ECO:0000256" key="1">
    <source>
        <dbReference type="ARBA" id="ARBA00012134"/>
    </source>
</evidence>
<dbReference type="EC" id="1.4.4.2" evidence="1"/>
<dbReference type="Gene3D" id="3.90.1150.10">
    <property type="entry name" value="Aspartate Aminotransferase, domain 1"/>
    <property type="match status" value="1"/>
</dbReference>
<dbReference type="Proteomes" id="UP001141327">
    <property type="component" value="Unassembled WGS sequence"/>
</dbReference>
<dbReference type="CDD" id="cd00613">
    <property type="entry name" value="GDC-P"/>
    <property type="match status" value="1"/>
</dbReference>
<comment type="catalytic activity">
    <reaction evidence="3">
        <text>N(6)-[(R)-lipoyl]-L-lysyl-[glycine-cleavage complex H protein] + glycine + H(+) = N(6)-[(R)-S(8)-aminomethyldihydrolipoyl]-L-lysyl-[glycine-cleavage complex H protein] + CO2</text>
        <dbReference type="Rhea" id="RHEA:24304"/>
        <dbReference type="Rhea" id="RHEA-COMP:10494"/>
        <dbReference type="Rhea" id="RHEA-COMP:10495"/>
        <dbReference type="ChEBI" id="CHEBI:15378"/>
        <dbReference type="ChEBI" id="CHEBI:16526"/>
        <dbReference type="ChEBI" id="CHEBI:57305"/>
        <dbReference type="ChEBI" id="CHEBI:83099"/>
        <dbReference type="ChEBI" id="CHEBI:83143"/>
        <dbReference type="EC" id="1.4.4.2"/>
    </reaction>
</comment>
<dbReference type="Gene3D" id="3.40.640.10">
    <property type="entry name" value="Type I PLP-dependent aspartate aminotransferase-like (Major domain)"/>
    <property type="match status" value="1"/>
</dbReference>
<evidence type="ECO:0000256" key="2">
    <source>
        <dbReference type="ARBA" id="ARBA00023002"/>
    </source>
</evidence>